<feature type="coiled-coil region" evidence="1">
    <location>
        <begin position="513"/>
        <end position="540"/>
    </location>
</feature>
<keyword evidence="3" id="KW-0472">Membrane</keyword>
<feature type="compositionally biased region" description="Acidic residues" evidence="2">
    <location>
        <begin position="329"/>
        <end position="340"/>
    </location>
</feature>
<keyword evidence="1" id="KW-0175">Coiled coil</keyword>
<keyword evidence="5" id="KW-1185">Reference proteome</keyword>
<accession>A0A314Z5J7</accession>
<comment type="caution">
    <text evidence="4">The sequence shown here is derived from an EMBL/GenBank/DDBJ whole genome shotgun (WGS) entry which is preliminary data.</text>
</comment>
<feature type="transmembrane region" description="Helical" evidence="3">
    <location>
        <begin position="94"/>
        <end position="116"/>
    </location>
</feature>
<protein>
    <submittedName>
        <fullName evidence="4">Uncharacterized protein</fullName>
    </submittedName>
</protein>
<evidence type="ECO:0000256" key="2">
    <source>
        <dbReference type="SAM" id="MobiDB-lite"/>
    </source>
</evidence>
<evidence type="ECO:0000313" key="5">
    <source>
        <dbReference type="Proteomes" id="UP000250321"/>
    </source>
</evidence>
<dbReference type="EMBL" id="PJQY01000260">
    <property type="protein sequence ID" value="PQQ14429.1"/>
    <property type="molecule type" value="Genomic_DNA"/>
</dbReference>
<keyword evidence="3" id="KW-1133">Transmembrane helix</keyword>
<feature type="transmembrane region" description="Helical" evidence="3">
    <location>
        <begin position="163"/>
        <end position="188"/>
    </location>
</feature>
<sequence length="694" mass="81786">MAETRKVFKLIEMLPKIDNVLLKVERLAILMVIILTKFEWPSINKLIRMSFFRLELSCRHRLDALTLKYYRYCFWLERVWSASLILSYRSANYWYIATVVSFVISTICSACILELVPSKRQNSRKNGIFSPNPRETNMRSEALTTVATVITLQEMEIFFLERFLSLFFVISTSSYANFWGGIFCLFHVQYLISFALRLDYNFWPPLSTTTKNTRAWRYLFWIEQAATMILELHCVHGIPYSLAIARCLFVLTNIGYIVAQFIEPEQWQQKIIKTIFKFRAPKEENNRREAIKGEQSEKETPKIENDGPKENLENHQESAKEENNKWEEDLVEDDGQSDEMSEVEEEAVKDENNMWEEYLVEAHDHLKEKSEVDHREAAKERERLILPELDSFLNWKEERRKADEVSNLSGNGNSEIENELKATTAENVRIYTEEELVDIEEVERLKAENSILKREREFLEESERLMHKDSLRVWEMHNQKLNAMRLEANWESETLVGELEKHFKLEKDMLARLYAYEEDNNKWEQEKREIAAKLEALTAAFQKNQGTVQNGTEELTKRWEGEKTELTQQLSAANSWYLYYYQVAMHDEEIVLKLEQERNCLSAKLCAATQCSDYYRACFRDSEENSLRFMEKNNELARKLQDETILASSYHNRVYELEEKCQMLEEAKTNLTAKLCAATASSELYRSMLHDAGC</sequence>
<dbReference type="AlphaFoldDB" id="A0A314Z5J7"/>
<proteinExistence type="predicted"/>
<evidence type="ECO:0000256" key="3">
    <source>
        <dbReference type="SAM" id="Phobius"/>
    </source>
</evidence>
<feature type="compositionally biased region" description="Basic and acidic residues" evidence="2">
    <location>
        <begin position="286"/>
        <end position="328"/>
    </location>
</feature>
<dbReference type="OrthoDB" id="1752350at2759"/>
<dbReference type="Proteomes" id="UP000250321">
    <property type="component" value="Unassembled WGS sequence"/>
</dbReference>
<organism evidence="4 5">
    <name type="scientific">Prunus yedoensis var. nudiflora</name>
    <dbReference type="NCBI Taxonomy" id="2094558"/>
    <lineage>
        <taxon>Eukaryota</taxon>
        <taxon>Viridiplantae</taxon>
        <taxon>Streptophyta</taxon>
        <taxon>Embryophyta</taxon>
        <taxon>Tracheophyta</taxon>
        <taxon>Spermatophyta</taxon>
        <taxon>Magnoliopsida</taxon>
        <taxon>eudicotyledons</taxon>
        <taxon>Gunneridae</taxon>
        <taxon>Pentapetalae</taxon>
        <taxon>rosids</taxon>
        <taxon>fabids</taxon>
        <taxon>Rosales</taxon>
        <taxon>Rosaceae</taxon>
        <taxon>Amygdaloideae</taxon>
        <taxon>Amygdaleae</taxon>
        <taxon>Prunus</taxon>
    </lineage>
</organism>
<dbReference type="STRING" id="2094558.A0A314Z5J7"/>
<name>A0A314Z5J7_PRUYE</name>
<feature type="region of interest" description="Disordered" evidence="2">
    <location>
        <begin position="286"/>
        <end position="340"/>
    </location>
</feature>
<evidence type="ECO:0000313" key="4">
    <source>
        <dbReference type="EMBL" id="PQQ14429.1"/>
    </source>
</evidence>
<reference evidence="4 5" key="1">
    <citation type="submission" date="2018-02" db="EMBL/GenBank/DDBJ databases">
        <title>Draft genome of wild Prunus yedoensis var. nudiflora.</title>
        <authorList>
            <person name="Baek S."/>
            <person name="Kim J.-H."/>
            <person name="Choi K."/>
            <person name="Kim G.-B."/>
            <person name="Cho A."/>
            <person name="Jang H."/>
            <person name="Shin C.-H."/>
            <person name="Yu H.-J."/>
            <person name="Mun J.-H."/>
        </authorList>
    </citation>
    <scope>NUCLEOTIDE SEQUENCE [LARGE SCALE GENOMIC DNA]</scope>
    <source>
        <strain evidence="5">cv. Jeju island</strain>
        <tissue evidence="4">Leaf</tissue>
    </source>
</reference>
<gene>
    <name evidence="4" type="ORF">Pyn_20058</name>
</gene>
<keyword evidence="3" id="KW-0812">Transmembrane</keyword>
<evidence type="ECO:0000256" key="1">
    <source>
        <dbReference type="SAM" id="Coils"/>
    </source>
</evidence>